<keyword evidence="4" id="KW-1185">Reference proteome</keyword>
<organism evidence="3 4">
    <name type="scientific">Chrysochromulina tobinii</name>
    <dbReference type="NCBI Taxonomy" id="1460289"/>
    <lineage>
        <taxon>Eukaryota</taxon>
        <taxon>Haptista</taxon>
        <taxon>Haptophyta</taxon>
        <taxon>Prymnesiophyceae</taxon>
        <taxon>Prymnesiales</taxon>
        <taxon>Chrysochromulinaceae</taxon>
        <taxon>Chrysochromulina</taxon>
    </lineage>
</organism>
<evidence type="ECO:0000313" key="4">
    <source>
        <dbReference type="Proteomes" id="UP000037460"/>
    </source>
</evidence>
<proteinExistence type="inferred from homology"/>
<dbReference type="PANTHER" id="PTHR11102">
    <property type="entry name" value="SEL-1-LIKE PROTEIN"/>
    <property type="match status" value="1"/>
</dbReference>
<protein>
    <submittedName>
        <fullName evidence="3">Uncharacterized protein</fullName>
    </submittedName>
</protein>
<accession>A0A0M0JFK6</accession>
<dbReference type="InterPro" id="IPR011990">
    <property type="entry name" value="TPR-like_helical_dom_sf"/>
</dbReference>
<evidence type="ECO:0000256" key="2">
    <source>
        <dbReference type="SAM" id="MobiDB-lite"/>
    </source>
</evidence>
<evidence type="ECO:0000256" key="1">
    <source>
        <dbReference type="ARBA" id="ARBA00038101"/>
    </source>
</evidence>
<comment type="caution">
    <text evidence="3">The sequence shown here is derived from an EMBL/GenBank/DDBJ whole genome shotgun (WGS) entry which is preliminary data.</text>
</comment>
<dbReference type="SMART" id="SM00671">
    <property type="entry name" value="SEL1"/>
    <property type="match status" value="5"/>
</dbReference>
<dbReference type="InterPro" id="IPR006597">
    <property type="entry name" value="Sel1-like"/>
</dbReference>
<dbReference type="AlphaFoldDB" id="A0A0M0JFK6"/>
<dbReference type="InterPro" id="IPR050767">
    <property type="entry name" value="Sel1_AlgK"/>
</dbReference>
<dbReference type="InterPro" id="IPR036249">
    <property type="entry name" value="Thioredoxin-like_sf"/>
</dbReference>
<dbReference type="SUPFAM" id="SSF81901">
    <property type="entry name" value="HCP-like"/>
    <property type="match status" value="2"/>
</dbReference>
<dbReference type="PANTHER" id="PTHR11102:SF160">
    <property type="entry name" value="ERAD-ASSOCIATED E3 UBIQUITIN-PROTEIN LIGASE COMPONENT HRD3"/>
    <property type="match status" value="1"/>
</dbReference>
<dbReference type="Pfam" id="PF08238">
    <property type="entry name" value="Sel1"/>
    <property type="match status" value="4"/>
</dbReference>
<dbReference type="SUPFAM" id="SSF52833">
    <property type="entry name" value="Thioredoxin-like"/>
    <property type="match status" value="1"/>
</dbReference>
<dbReference type="PROSITE" id="PS51354">
    <property type="entry name" value="GLUTAREDOXIN_2"/>
    <property type="match status" value="1"/>
</dbReference>
<reference evidence="4" key="1">
    <citation type="journal article" date="2015" name="PLoS Genet.">
        <title>Genome Sequence and Transcriptome Analyses of Chrysochromulina tobin: Metabolic Tools for Enhanced Algal Fitness in the Prominent Order Prymnesiales (Haptophyceae).</title>
        <authorList>
            <person name="Hovde B.T."/>
            <person name="Deodato C.R."/>
            <person name="Hunsperger H.M."/>
            <person name="Ryken S.A."/>
            <person name="Yost W."/>
            <person name="Jha R.K."/>
            <person name="Patterson J."/>
            <person name="Monnat R.J. Jr."/>
            <person name="Barlow S.B."/>
            <person name="Starkenburg S.R."/>
            <person name="Cattolico R.A."/>
        </authorList>
    </citation>
    <scope>NUCLEOTIDE SEQUENCE</scope>
    <source>
        <strain evidence="4">CCMP291</strain>
    </source>
</reference>
<evidence type="ECO:0000313" key="3">
    <source>
        <dbReference type="EMBL" id="KOO25235.1"/>
    </source>
</evidence>
<comment type="similarity">
    <text evidence="1">Belongs to the sel-1 family.</text>
</comment>
<dbReference type="Gene3D" id="1.25.40.10">
    <property type="entry name" value="Tetratricopeptide repeat domain"/>
    <property type="match status" value="3"/>
</dbReference>
<dbReference type="Proteomes" id="UP000037460">
    <property type="component" value="Unassembled WGS sequence"/>
</dbReference>
<dbReference type="EMBL" id="JWZX01003002">
    <property type="protein sequence ID" value="KOO25235.1"/>
    <property type="molecule type" value="Genomic_DNA"/>
</dbReference>
<dbReference type="OrthoDB" id="27934at2759"/>
<gene>
    <name evidence="3" type="ORF">Ctob_002682</name>
</gene>
<name>A0A0M0JFK6_9EUKA</name>
<feature type="region of interest" description="Disordered" evidence="2">
    <location>
        <begin position="537"/>
        <end position="583"/>
    </location>
</feature>
<sequence>MAVHLFLRGSLGADAESALIKSILERHGHSYVVHDVVNHPSSAEFMKRRCGTGVLSLPLLLVGKRTVWTASDMPPLEATGELQRMLAAAKTAHRARDEYKMGLSYLSGTGVRKDPFAAIDWLRRAANRGDAKAMAALGTLLVSGEAGVADEGEAGRWYDAAARKGNRSALLALGLLRLRQADHAPEGARNMLDHAARCFQQAGEEGVADAFVWLAHAQEKLARIDRGAKTGGGEGETFMETSAARQQRRVLYAKAAACGSAHGSFRLAHSLARGRLPPHPHAIMSPEILNGLQAATASGHAAAMFAAAQQGDAAGMAGLAECFLYGRGGVRRNVDVAVAWFAIAAAKKCPRAIVECEALTMAYGAGTVRRSRPTQRVLLATIGRGSKLYTIAKRCYEEGRGGEGRDSDGLRLRWAAQILNWCVRKGEARALVALGKLRLEGAGVTPSTEAAATLFERAAEHQHGPGALALARLHWEVRGDVFAAFVWFRIGAALGATAATAPLAQLASTLHPSLAAKAELRAAKWLKLHTGLAEMPPLASKETPLSDDDGYYSGSYYSDEDEDDAPGQPGGAPPLSTAGYSPYGIAPPAKAEARGATAKTYSYNSESYRTGYSAGTDGPLAGVVDRQSKSAFADFTGKQQDDAEAEDEVAHGKDVVNLADIASSDLYDYYDD</sequence>